<comment type="caution">
    <text evidence="3">The sequence shown here is derived from an EMBL/GenBank/DDBJ whole genome shotgun (WGS) entry which is preliminary data.</text>
</comment>
<dbReference type="SUPFAM" id="SSF51905">
    <property type="entry name" value="FAD/NAD(P)-binding domain"/>
    <property type="match status" value="1"/>
</dbReference>
<reference evidence="5 6" key="1">
    <citation type="submission" date="2016-04" db="EMBL/GenBank/DDBJ databases">
        <title>Reclassification of Paraburkholderia panaciterrae (Farh et al. 2015) Dobritsa &amp; Samadpour 2016 as a later homotypic synonym of Paraburkholderia ginsengiterrae (Farh et al. 2015) Dobritsa &amp; Samadpour 2016.</title>
        <authorList>
            <person name="Dobritsa A.P."/>
            <person name="Kutumbaka K."/>
            <person name="Samadpour M."/>
        </authorList>
    </citation>
    <scope>NUCLEOTIDE SEQUENCE [LARGE SCALE GENOMIC DNA]</scope>
    <source>
        <strain evidence="3 6">DCY85</strain>
        <strain evidence="4 5">DCY85-1</strain>
    </source>
</reference>
<dbReference type="EMBL" id="LXJZ01000187">
    <property type="protein sequence ID" value="OAJ56278.1"/>
    <property type="molecule type" value="Genomic_DNA"/>
</dbReference>
<name>A0A1A9MZN4_9BURK</name>
<evidence type="ECO:0000313" key="6">
    <source>
        <dbReference type="Proteomes" id="UP000078116"/>
    </source>
</evidence>
<dbReference type="OrthoDB" id="9342835at2"/>
<dbReference type="InterPro" id="IPR036188">
    <property type="entry name" value="FAD/NAD-bd_sf"/>
</dbReference>
<feature type="domain" description="FAD dependent oxidoreductase" evidence="2">
    <location>
        <begin position="49"/>
        <end position="403"/>
    </location>
</feature>
<dbReference type="Gene3D" id="3.50.50.60">
    <property type="entry name" value="FAD/NAD(P)-binding domain"/>
    <property type="match status" value="1"/>
</dbReference>
<dbReference type="GO" id="GO:0016491">
    <property type="term" value="F:oxidoreductase activity"/>
    <property type="evidence" value="ECO:0007669"/>
    <property type="project" value="UniProtKB-KW"/>
</dbReference>
<dbReference type="InterPro" id="IPR006076">
    <property type="entry name" value="FAD-dep_OxRdtase"/>
</dbReference>
<keyword evidence="5" id="KW-1185">Reference proteome</keyword>
<proteinExistence type="predicted"/>
<dbReference type="Gene3D" id="3.30.9.10">
    <property type="entry name" value="D-Amino Acid Oxidase, subunit A, domain 2"/>
    <property type="match status" value="1"/>
</dbReference>
<accession>A0A1A9MZN4</accession>
<evidence type="ECO:0000313" key="4">
    <source>
        <dbReference type="EMBL" id="OAJ56278.1"/>
    </source>
</evidence>
<evidence type="ECO:0000256" key="1">
    <source>
        <dbReference type="ARBA" id="ARBA00023002"/>
    </source>
</evidence>
<evidence type="ECO:0000259" key="2">
    <source>
        <dbReference type="Pfam" id="PF01266"/>
    </source>
</evidence>
<dbReference type="AlphaFoldDB" id="A0A1A9MZN4"/>
<dbReference type="Proteomes" id="UP000077961">
    <property type="component" value="Unassembled WGS sequence"/>
</dbReference>
<sequence length="450" mass="49233">MGARQVKHSAANESQSAYEKGIVDIQRSGWPPEHTLARYAALDASIEADVVVIGAGLAGSSLTLHLAERGVDVVNLEAKQPGNGASGRNAGHVQTFLDNLAPLDAWPGHGKRFLEYFVANRDIVFDLCRKHGIDGDASRSGMVEAAYKRSAALDQKAALWKSFGYDVDIVTQPQLTALLGTDKYHYGLHWREGGRVNPYLFTNGMITAAVGLGARTYGDSPVIACERHGERWRVSTPRGSVLAERVVICTNGHAGNPFFDELARTQFPLVACGMATRPLPASLLDSINATRAAVTQYPTGLYPMVIDGRNRIITATIPHPGRAHDAQIYFGYFLRHLHRIYPQTRGVDIEFESYWTGMTANSSSVYHADYPKLYAVADGVLALMNLGTWGNVMGPQLGMSLAHAIAEDRLADCVLPLEAPNAVRFPRLFEYKTRHIMIPVARLVDRLNLA</sequence>
<protein>
    <submittedName>
        <fullName evidence="3">FAD-dependent oxidoreductase</fullName>
    </submittedName>
</protein>
<dbReference type="GO" id="GO:0005737">
    <property type="term" value="C:cytoplasm"/>
    <property type="evidence" value="ECO:0007669"/>
    <property type="project" value="TreeGrafter"/>
</dbReference>
<dbReference type="Pfam" id="PF01266">
    <property type="entry name" value="DAO"/>
    <property type="match status" value="1"/>
</dbReference>
<dbReference type="PANTHER" id="PTHR13847:SF281">
    <property type="entry name" value="FAD DEPENDENT OXIDOREDUCTASE DOMAIN-CONTAINING PROTEIN"/>
    <property type="match status" value="1"/>
</dbReference>
<organism evidence="3 6">
    <name type="scientific">Paraburkholderia ginsengiterrae</name>
    <dbReference type="NCBI Taxonomy" id="1462993"/>
    <lineage>
        <taxon>Bacteria</taxon>
        <taxon>Pseudomonadati</taxon>
        <taxon>Pseudomonadota</taxon>
        <taxon>Betaproteobacteria</taxon>
        <taxon>Burkholderiales</taxon>
        <taxon>Burkholderiaceae</taxon>
        <taxon>Paraburkholderia</taxon>
    </lineage>
</organism>
<dbReference type="STRING" id="1462993.A6V36_07090"/>
<dbReference type="Proteomes" id="UP000078116">
    <property type="component" value="Unassembled WGS sequence"/>
</dbReference>
<evidence type="ECO:0000313" key="5">
    <source>
        <dbReference type="Proteomes" id="UP000077961"/>
    </source>
</evidence>
<dbReference type="EMBL" id="LXKA01000349">
    <property type="protein sequence ID" value="OAJ54468.1"/>
    <property type="molecule type" value="Genomic_DNA"/>
</dbReference>
<dbReference type="PANTHER" id="PTHR13847">
    <property type="entry name" value="SARCOSINE DEHYDROGENASE-RELATED"/>
    <property type="match status" value="1"/>
</dbReference>
<evidence type="ECO:0000313" key="3">
    <source>
        <dbReference type="EMBL" id="OAJ54468.1"/>
    </source>
</evidence>
<keyword evidence="1" id="KW-0560">Oxidoreductase</keyword>
<gene>
    <name evidence="4" type="ORF">A6V36_07090</name>
    <name evidence="3" type="ORF">A6V37_07460</name>
</gene>